<keyword evidence="3" id="KW-1185">Reference proteome</keyword>
<name>A0A225V6K8_9STRA</name>
<dbReference type="EMBL" id="NBNE01007351">
    <property type="protein sequence ID" value="OWZ00754.1"/>
    <property type="molecule type" value="Genomic_DNA"/>
</dbReference>
<sequence length="278" mass="30446">MARIWSSVANRQSEIVDGACSVDFKHLWRQLRAAGWTSKRPSGLTNEWSYSFLPPSNVSGEHAVVTFAIEGIQMTVVMKPATLMKHRAVLTRIDTSIMLSANTIENIFSPDSNISGTTQDTAESVSIPAGSHVMSTADDESVDNSEGGDTGMVIVAVNDVKVLVHGDASDECETVGSSCSDDGDNSGDDGFQRREYPSDFEETEEEIVALDEAFVQLLGGNMGLDKIDREPNEDPCRLSLTAIFRVQRFVNNNAPRSRDKLWKLQPVVNVLQSRFRSG</sequence>
<feature type="region of interest" description="Disordered" evidence="1">
    <location>
        <begin position="171"/>
        <end position="194"/>
    </location>
</feature>
<evidence type="ECO:0000313" key="2">
    <source>
        <dbReference type="EMBL" id="OWZ00754.1"/>
    </source>
</evidence>
<accession>A0A225V6K8</accession>
<evidence type="ECO:0000256" key="1">
    <source>
        <dbReference type="SAM" id="MobiDB-lite"/>
    </source>
</evidence>
<comment type="caution">
    <text evidence="2">The sequence shown here is derived from an EMBL/GenBank/DDBJ whole genome shotgun (WGS) entry which is preliminary data.</text>
</comment>
<proteinExistence type="predicted"/>
<dbReference type="OrthoDB" id="118776at2759"/>
<gene>
    <name evidence="2" type="ORF">PHMEG_00027987</name>
</gene>
<dbReference type="Proteomes" id="UP000198211">
    <property type="component" value="Unassembled WGS sequence"/>
</dbReference>
<protein>
    <submittedName>
        <fullName evidence="2">Uncharacterized protein</fullName>
    </submittedName>
</protein>
<evidence type="ECO:0000313" key="3">
    <source>
        <dbReference type="Proteomes" id="UP000198211"/>
    </source>
</evidence>
<reference evidence="3" key="1">
    <citation type="submission" date="2017-03" db="EMBL/GenBank/DDBJ databases">
        <title>Phytopthora megakarya and P. palmivora, two closely related causual agents of cacao black pod achieved similar genome size and gene model numbers by different mechanisms.</title>
        <authorList>
            <person name="Ali S."/>
            <person name="Shao J."/>
            <person name="Larry D.J."/>
            <person name="Kronmiller B."/>
            <person name="Shen D."/>
            <person name="Strem M.D."/>
            <person name="Melnick R.L."/>
            <person name="Guiltinan M.J."/>
            <person name="Tyler B.M."/>
            <person name="Meinhardt L.W."/>
            <person name="Bailey B.A."/>
        </authorList>
    </citation>
    <scope>NUCLEOTIDE SEQUENCE [LARGE SCALE GENOMIC DNA]</scope>
    <source>
        <strain evidence="3">zdho120</strain>
    </source>
</reference>
<organism evidence="2 3">
    <name type="scientific">Phytophthora megakarya</name>
    <dbReference type="NCBI Taxonomy" id="4795"/>
    <lineage>
        <taxon>Eukaryota</taxon>
        <taxon>Sar</taxon>
        <taxon>Stramenopiles</taxon>
        <taxon>Oomycota</taxon>
        <taxon>Peronosporomycetes</taxon>
        <taxon>Peronosporales</taxon>
        <taxon>Peronosporaceae</taxon>
        <taxon>Phytophthora</taxon>
    </lineage>
</organism>
<dbReference type="AlphaFoldDB" id="A0A225V6K8"/>